<evidence type="ECO:0000313" key="2">
    <source>
        <dbReference type="Proteomes" id="UP000235145"/>
    </source>
</evidence>
<protein>
    <submittedName>
        <fullName evidence="1">Uncharacterized protein</fullName>
    </submittedName>
</protein>
<reference evidence="1 2" key="1">
    <citation type="journal article" date="2017" name="Nat. Commun.">
        <title>Genome assembly with in vitro proximity ligation data and whole-genome triplication in lettuce.</title>
        <authorList>
            <person name="Reyes-Chin-Wo S."/>
            <person name="Wang Z."/>
            <person name="Yang X."/>
            <person name="Kozik A."/>
            <person name="Arikit S."/>
            <person name="Song C."/>
            <person name="Xia L."/>
            <person name="Froenicke L."/>
            <person name="Lavelle D.O."/>
            <person name="Truco M.J."/>
            <person name="Xia R."/>
            <person name="Zhu S."/>
            <person name="Xu C."/>
            <person name="Xu H."/>
            <person name="Xu X."/>
            <person name="Cox K."/>
            <person name="Korf I."/>
            <person name="Meyers B.C."/>
            <person name="Michelmore R.W."/>
        </authorList>
    </citation>
    <scope>NUCLEOTIDE SEQUENCE [LARGE SCALE GENOMIC DNA]</scope>
    <source>
        <strain evidence="2">cv. Salinas</strain>
        <tissue evidence="1">Seedlings</tissue>
    </source>
</reference>
<proteinExistence type="predicted"/>
<keyword evidence="2" id="KW-1185">Reference proteome</keyword>
<comment type="caution">
    <text evidence="1">The sequence shown here is derived from an EMBL/GenBank/DDBJ whole genome shotgun (WGS) entry which is preliminary data.</text>
</comment>
<name>A0A9R1XN33_LACSA</name>
<accession>A0A9R1XN33</accession>
<organism evidence="1 2">
    <name type="scientific">Lactuca sativa</name>
    <name type="common">Garden lettuce</name>
    <dbReference type="NCBI Taxonomy" id="4236"/>
    <lineage>
        <taxon>Eukaryota</taxon>
        <taxon>Viridiplantae</taxon>
        <taxon>Streptophyta</taxon>
        <taxon>Embryophyta</taxon>
        <taxon>Tracheophyta</taxon>
        <taxon>Spermatophyta</taxon>
        <taxon>Magnoliopsida</taxon>
        <taxon>eudicotyledons</taxon>
        <taxon>Gunneridae</taxon>
        <taxon>Pentapetalae</taxon>
        <taxon>asterids</taxon>
        <taxon>campanulids</taxon>
        <taxon>Asterales</taxon>
        <taxon>Asteraceae</taxon>
        <taxon>Cichorioideae</taxon>
        <taxon>Cichorieae</taxon>
        <taxon>Lactucinae</taxon>
        <taxon>Lactuca</taxon>
    </lineage>
</organism>
<sequence length="138" mass="16408">MKRSPTGNPYSLPHTTIYLQPFLLQKIISNQSICHFGFKRKHNQSSVTQTRQLNVLSIQLQAQNIWHSVNLRPQDRHLLKLPYTNTASGTLRYNPHHHNPSSTFRQRMVPRLRREWNQVFLPNSGIHFKRHYPIRIRP</sequence>
<dbReference type="Proteomes" id="UP000235145">
    <property type="component" value="Unassembled WGS sequence"/>
</dbReference>
<dbReference type="AlphaFoldDB" id="A0A9R1XN33"/>
<evidence type="ECO:0000313" key="1">
    <source>
        <dbReference type="EMBL" id="KAJ0219276.1"/>
    </source>
</evidence>
<gene>
    <name evidence="1" type="ORF">LSAT_V11C300113450</name>
</gene>
<dbReference type="EMBL" id="NBSK02000003">
    <property type="protein sequence ID" value="KAJ0219276.1"/>
    <property type="molecule type" value="Genomic_DNA"/>
</dbReference>